<dbReference type="PANTHER" id="PTHR37027:SF2">
    <property type="entry name" value="CHROMOSOME UNDETERMINED SCAFFOLD_148, WHOLE GENOME SHOTGUN SEQUENCE"/>
    <property type="match status" value="1"/>
</dbReference>
<feature type="coiled-coil region" evidence="1">
    <location>
        <begin position="218"/>
        <end position="245"/>
    </location>
</feature>
<dbReference type="AlphaFoldDB" id="I7LUY9"/>
<dbReference type="Proteomes" id="UP000009168">
    <property type="component" value="Unassembled WGS sequence"/>
</dbReference>
<dbReference type="InParanoid" id="I7LUY9"/>
<accession>I7LUY9</accession>
<dbReference type="RefSeq" id="XP_001016574.1">
    <property type="nucleotide sequence ID" value="XM_001016574.1"/>
</dbReference>
<organism evidence="2 3">
    <name type="scientific">Tetrahymena thermophila (strain SB210)</name>
    <dbReference type="NCBI Taxonomy" id="312017"/>
    <lineage>
        <taxon>Eukaryota</taxon>
        <taxon>Sar</taxon>
        <taxon>Alveolata</taxon>
        <taxon>Ciliophora</taxon>
        <taxon>Intramacronucleata</taxon>
        <taxon>Oligohymenophorea</taxon>
        <taxon>Hymenostomatida</taxon>
        <taxon>Tetrahymenina</taxon>
        <taxon>Tetrahymenidae</taxon>
        <taxon>Tetrahymena</taxon>
    </lineage>
</organism>
<proteinExistence type="predicted"/>
<dbReference type="KEGG" id="tet:TTHERM_00188980"/>
<reference evidence="3" key="1">
    <citation type="journal article" date="2006" name="PLoS Biol.">
        <title>Macronuclear genome sequence of the ciliate Tetrahymena thermophila, a model eukaryote.</title>
        <authorList>
            <person name="Eisen J.A."/>
            <person name="Coyne R.S."/>
            <person name="Wu M."/>
            <person name="Wu D."/>
            <person name="Thiagarajan M."/>
            <person name="Wortman J.R."/>
            <person name="Badger J.H."/>
            <person name="Ren Q."/>
            <person name="Amedeo P."/>
            <person name="Jones K.M."/>
            <person name="Tallon L.J."/>
            <person name="Delcher A.L."/>
            <person name="Salzberg S.L."/>
            <person name="Silva J.C."/>
            <person name="Haas B.J."/>
            <person name="Majoros W.H."/>
            <person name="Farzad M."/>
            <person name="Carlton J.M."/>
            <person name="Smith R.K. Jr."/>
            <person name="Garg J."/>
            <person name="Pearlman R.E."/>
            <person name="Karrer K.M."/>
            <person name="Sun L."/>
            <person name="Manning G."/>
            <person name="Elde N.C."/>
            <person name="Turkewitz A.P."/>
            <person name="Asai D.J."/>
            <person name="Wilkes D.E."/>
            <person name="Wang Y."/>
            <person name="Cai H."/>
            <person name="Collins K."/>
            <person name="Stewart B.A."/>
            <person name="Lee S.R."/>
            <person name="Wilamowska K."/>
            <person name="Weinberg Z."/>
            <person name="Ruzzo W.L."/>
            <person name="Wloga D."/>
            <person name="Gaertig J."/>
            <person name="Frankel J."/>
            <person name="Tsao C.-C."/>
            <person name="Gorovsky M.A."/>
            <person name="Keeling P.J."/>
            <person name="Waller R.F."/>
            <person name="Patron N.J."/>
            <person name="Cherry J.M."/>
            <person name="Stover N.A."/>
            <person name="Krieger C.J."/>
            <person name="del Toro C."/>
            <person name="Ryder H.F."/>
            <person name="Williamson S.C."/>
            <person name="Barbeau R.A."/>
            <person name="Hamilton E.P."/>
            <person name="Orias E."/>
        </authorList>
    </citation>
    <scope>NUCLEOTIDE SEQUENCE [LARGE SCALE GENOMIC DNA]</scope>
    <source>
        <strain evidence="3">SB210</strain>
    </source>
</reference>
<feature type="coiled-coil region" evidence="1">
    <location>
        <begin position="124"/>
        <end position="173"/>
    </location>
</feature>
<evidence type="ECO:0000313" key="2">
    <source>
        <dbReference type="EMBL" id="EAR96329.1"/>
    </source>
</evidence>
<evidence type="ECO:0000256" key="1">
    <source>
        <dbReference type="SAM" id="Coils"/>
    </source>
</evidence>
<dbReference type="PANTHER" id="PTHR37027">
    <property type="entry name" value="KDE4"/>
    <property type="match status" value="1"/>
</dbReference>
<dbReference type="GeneID" id="7830833"/>
<keyword evidence="1" id="KW-0175">Coiled coil</keyword>
<gene>
    <name evidence="2" type="ORF">TTHERM_00188980</name>
</gene>
<sequence>MSSYSQNRFIPNSPHNDRISKIQEKLNSIQIGVESERYRKFEQAESHLCVLEEQFFEVQGDFDKTLNSIRENLIRFEKVLQEERINHDSQIDQGNQEIAQIENKFVQAIESETEARKDYEAKVIRNLEDKYSFLKNEISKEQLSRNQFIDELYQTLQSDLPKIEGAIENEKQEREENDQAMMKTVTYELSQINEIVITQKKQREQSEAAIFDMLKDVVNRVKIELDNEKKTREETEDHLLTLLEETCSKLQTASQF</sequence>
<dbReference type="eggNOG" id="ENOG502SF9A">
    <property type="taxonomic scope" value="Eukaryota"/>
</dbReference>
<dbReference type="HOGENOM" id="CLU_084356_0_0_1"/>
<dbReference type="EMBL" id="GG662693">
    <property type="protein sequence ID" value="EAR96329.1"/>
    <property type="molecule type" value="Genomic_DNA"/>
</dbReference>
<keyword evidence="3" id="KW-1185">Reference proteome</keyword>
<name>I7LUY9_TETTS</name>
<dbReference type="OMA" id="GVESERY"/>
<evidence type="ECO:0000313" key="3">
    <source>
        <dbReference type="Proteomes" id="UP000009168"/>
    </source>
</evidence>
<dbReference type="OrthoDB" id="298686at2759"/>
<dbReference type="InterPro" id="IPR038835">
    <property type="entry name" value="Giardin_beta-like"/>
</dbReference>
<protein>
    <submittedName>
        <fullName evidence="2">KdD6, putative</fullName>
    </submittedName>
</protein>